<feature type="compositionally biased region" description="Low complexity" evidence="1">
    <location>
        <begin position="200"/>
        <end position="209"/>
    </location>
</feature>
<dbReference type="Proteomes" id="UP000799302">
    <property type="component" value="Unassembled WGS sequence"/>
</dbReference>
<name>A0A6A6U3H7_9PEZI</name>
<feature type="compositionally biased region" description="Acidic residues" evidence="1">
    <location>
        <begin position="221"/>
        <end position="235"/>
    </location>
</feature>
<organism evidence="2 3">
    <name type="scientific">Microthyrium microscopicum</name>
    <dbReference type="NCBI Taxonomy" id="703497"/>
    <lineage>
        <taxon>Eukaryota</taxon>
        <taxon>Fungi</taxon>
        <taxon>Dikarya</taxon>
        <taxon>Ascomycota</taxon>
        <taxon>Pezizomycotina</taxon>
        <taxon>Dothideomycetes</taxon>
        <taxon>Dothideomycetes incertae sedis</taxon>
        <taxon>Microthyriales</taxon>
        <taxon>Microthyriaceae</taxon>
        <taxon>Microthyrium</taxon>
    </lineage>
</organism>
<dbReference type="PANTHER" id="PTHR28054">
    <property type="entry name" value="RNA POLYMERASE I-SPECIFIC TRANSCRIPTION INITIATION FACTOR RRN10"/>
    <property type="match status" value="1"/>
</dbReference>
<accession>A0A6A6U3H7</accession>
<feature type="region of interest" description="Disordered" evidence="1">
    <location>
        <begin position="194"/>
        <end position="341"/>
    </location>
</feature>
<dbReference type="OrthoDB" id="2565191at2759"/>
<feature type="compositionally biased region" description="Acidic residues" evidence="1">
    <location>
        <begin position="295"/>
        <end position="317"/>
    </location>
</feature>
<feature type="compositionally biased region" description="Basic and acidic residues" evidence="1">
    <location>
        <begin position="319"/>
        <end position="330"/>
    </location>
</feature>
<dbReference type="InterPro" id="IPR022793">
    <property type="entry name" value="Rrn10"/>
</dbReference>
<dbReference type="AlphaFoldDB" id="A0A6A6U3H7"/>
<dbReference type="EMBL" id="MU004239">
    <property type="protein sequence ID" value="KAF2665987.1"/>
    <property type="molecule type" value="Genomic_DNA"/>
</dbReference>
<evidence type="ECO:0000313" key="3">
    <source>
        <dbReference type="Proteomes" id="UP000799302"/>
    </source>
</evidence>
<sequence length="341" mass="37988">MSRSSSPSRSTSPEMNHPAWRHTNIYDMIADRVTRYGYLPTNVNSFSDTANPLNTEALFYPDELLWRMKNQKSNDTGTEQEYQEAEDSFYRDYDAYTTELLQHVAIPDGDLLEALHTYASDFYDTKTDMHGIYFQLDGSALIALGVLVEEMARQDLGDEGDLALTEARGEDNNMFPTWWNGTRDVPYYLEVDEYESPDTSPDASSAGNSSDDDNRDSGNDSSDDQVQDDSGESSEYDSSGSRVRDSQVQDDSSESSGDESSDSRVRDSQVQNGSGESSGDDSTGSRVPDSQIQDDSGDSSENDDDEDDNENGEDSAESSEYHGDDDHDKDNEDSDYDMDQD</sequence>
<gene>
    <name evidence="2" type="ORF">BT63DRAFT_427771</name>
</gene>
<reference evidence="2" key="1">
    <citation type="journal article" date="2020" name="Stud. Mycol.">
        <title>101 Dothideomycetes genomes: a test case for predicting lifestyles and emergence of pathogens.</title>
        <authorList>
            <person name="Haridas S."/>
            <person name="Albert R."/>
            <person name="Binder M."/>
            <person name="Bloem J."/>
            <person name="Labutti K."/>
            <person name="Salamov A."/>
            <person name="Andreopoulos B."/>
            <person name="Baker S."/>
            <person name="Barry K."/>
            <person name="Bills G."/>
            <person name="Bluhm B."/>
            <person name="Cannon C."/>
            <person name="Castanera R."/>
            <person name="Culley D."/>
            <person name="Daum C."/>
            <person name="Ezra D."/>
            <person name="Gonzalez J."/>
            <person name="Henrissat B."/>
            <person name="Kuo A."/>
            <person name="Liang C."/>
            <person name="Lipzen A."/>
            <person name="Lutzoni F."/>
            <person name="Magnuson J."/>
            <person name="Mondo S."/>
            <person name="Nolan M."/>
            <person name="Ohm R."/>
            <person name="Pangilinan J."/>
            <person name="Park H.-J."/>
            <person name="Ramirez L."/>
            <person name="Alfaro M."/>
            <person name="Sun H."/>
            <person name="Tritt A."/>
            <person name="Yoshinaga Y."/>
            <person name="Zwiers L.-H."/>
            <person name="Turgeon B."/>
            <person name="Goodwin S."/>
            <person name="Spatafora J."/>
            <person name="Crous P."/>
            <person name="Grigoriev I."/>
        </authorList>
    </citation>
    <scope>NUCLEOTIDE SEQUENCE</scope>
    <source>
        <strain evidence="2">CBS 115976</strain>
    </source>
</reference>
<evidence type="ECO:0000313" key="2">
    <source>
        <dbReference type="EMBL" id="KAF2665987.1"/>
    </source>
</evidence>
<proteinExistence type="predicted"/>
<feature type="compositionally biased region" description="Low complexity" evidence="1">
    <location>
        <begin position="268"/>
        <end position="294"/>
    </location>
</feature>
<keyword evidence="3" id="KW-1185">Reference proteome</keyword>
<dbReference type="PANTHER" id="PTHR28054:SF1">
    <property type="entry name" value="RNA POLYMERASE I-SPECIFIC TRANSCRIPTION INITIATION FACTOR RRN10"/>
    <property type="match status" value="1"/>
</dbReference>
<evidence type="ECO:0000256" key="1">
    <source>
        <dbReference type="SAM" id="MobiDB-lite"/>
    </source>
</evidence>
<feature type="compositionally biased region" description="Acidic residues" evidence="1">
    <location>
        <begin position="251"/>
        <end position="260"/>
    </location>
</feature>
<protein>
    <submittedName>
        <fullName evidence="2">Uncharacterized protein</fullName>
    </submittedName>
</protein>
<dbReference type="GO" id="GO:0006360">
    <property type="term" value="P:transcription by RNA polymerase I"/>
    <property type="evidence" value="ECO:0007669"/>
    <property type="project" value="InterPro"/>
</dbReference>
<feature type="compositionally biased region" description="Acidic residues" evidence="1">
    <location>
        <begin position="331"/>
        <end position="341"/>
    </location>
</feature>